<dbReference type="Proteomes" id="UP000437824">
    <property type="component" value="Unassembled WGS sequence"/>
</dbReference>
<keyword evidence="1" id="KW-1133">Transmembrane helix</keyword>
<dbReference type="EMBL" id="WMBC01000012">
    <property type="protein sequence ID" value="MTD62233.1"/>
    <property type="molecule type" value="Genomic_DNA"/>
</dbReference>
<keyword evidence="1" id="KW-0812">Transmembrane</keyword>
<comment type="caution">
    <text evidence="2">The sequence shown here is derived from an EMBL/GenBank/DDBJ whole genome shotgun (WGS) entry which is preliminary data.</text>
</comment>
<sequence>MLTLLFVICMFGIFGKLIGLAFKMTWGIAKVLFTLVFLPVILVGLAMGGLLVVAFPLLIVVGIVSLAVGLLKG</sequence>
<feature type="transmembrane region" description="Helical" evidence="1">
    <location>
        <begin position="35"/>
        <end position="68"/>
    </location>
</feature>
<evidence type="ECO:0000313" key="2">
    <source>
        <dbReference type="EMBL" id="MTD62233.1"/>
    </source>
</evidence>
<dbReference type="RefSeq" id="WP_118511781.1">
    <property type="nucleotide sequence ID" value="NZ_WMBC01000012.1"/>
</dbReference>
<dbReference type="AlphaFoldDB" id="A0A844GJC1"/>
<evidence type="ECO:0000256" key="1">
    <source>
        <dbReference type="SAM" id="Phobius"/>
    </source>
</evidence>
<protein>
    <submittedName>
        <fullName evidence="2">Uncharacterized protein</fullName>
    </submittedName>
</protein>
<accession>A0A844GJC1</accession>
<keyword evidence="1" id="KW-0472">Membrane</keyword>
<proteinExistence type="predicted"/>
<name>A0A844GJC1_9FIRM</name>
<organism evidence="2 3">
    <name type="scientific">Blautia luti DSM 14534 = JCM 17040</name>
    <dbReference type="NCBI Taxonomy" id="649762"/>
    <lineage>
        <taxon>Bacteria</taxon>
        <taxon>Bacillati</taxon>
        <taxon>Bacillota</taxon>
        <taxon>Clostridia</taxon>
        <taxon>Lachnospirales</taxon>
        <taxon>Lachnospiraceae</taxon>
        <taxon>Blautia</taxon>
    </lineage>
</organism>
<reference evidence="2 3" key="1">
    <citation type="submission" date="2019-11" db="EMBL/GenBank/DDBJ databases">
        <title>Draft genome sequence of Blautia luti DSM 14534T, isolated from human stool.</title>
        <authorList>
            <person name="Ortiz R."/>
            <person name="Melis-Arcos F."/>
            <person name="Covarrubias P."/>
            <person name="Cardenas J.P."/>
            <person name="Perez-Donoso J."/>
            <person name="Almonacid D."/>
        </authorList>
    </citation>
    <scope>NUCLEOTIDE SEQUENCE [LARGE SCALE GENOMIC DNA]</scope>
    <source>
        <strain evidence="2 3">DSM 14534</strain>
    </source>
</reference>
<evidence type="ECO:0000313" key="3">
    <source>
        <dbReference type="Proteomes" id="UP000437824"/>
    </source>
</evidence>
<gene>
    <name evidence="2" type="ORF">GKZ57_13535</name>
</gene>